<accession>A0A7V3YET1</accession>
<dbReference type="EMBL" id="DTFV01000002">
    <property type="protein sequence ID" value="HGI29740.1"/>
    <property type="molecule type" value="Genomic_DNA"/>
</dbReference>
<dbReference type="PROSITE" id="PS00053">
    <property type="entry name" value="RIBOSOMAL_S8"/>
    <property type="match status" value="1"/>
</dbReference>
<keyword evidence="5 8" id="KW-0687">Ribonucleoprotein</keyword>
<dbReference type="GO" id="GO:0005737">
    <property type="term" value="C:cytoplasm"/>
    <property type="evidence" value="ECO:0007669"/>
    <property type="project" value="UniProtKB-ARBA"/>
</dbReference>
<reference evidence="10" key="1">
    <citation type="journal article" date="2020" name="mSystems">
        <title>Genome- and Community-Level Interaction Insights into Carbon Utilization and Element Cycling Functions of Hydrothermarchaeota in Hydrothermal Sediment.</title>
        <authorList>
            <person name="Zhou Z."/>
            <person name="Liu Y."/>
            <person name="Xu W."/>
            <person name="Pan J."/>
            <person name="Luo Z.H."/>
            <person name="Li M."/>
        </authorList>
    </citation>
    <scope>NUCLEOTIDE SEQUENCE [LARGE SCALE GENOMIC DNA]</scope>
    <source>
        <strain evidence="10">SpSt-747</strain>
    </source>
</reference>
<evidence type="ECO:0000313" key="10">
    <source>
        <dbReference type="EMBL" id="HGI29740.1"/>
    </source>
</evidence>
<dbReference type="Gene3D" id="3.30.1370.30">
    <property type="match status" value="1"/>
</dbReference>
<organism evidence="10">
    <name type="scientific">Candidatus Caldatribacterium californiense</name>
    <dbReference type="NCBI Taxonomy" id="1454726"/>
    <lineage>
        <taxon>Bacteria</taxon>
        <taxon>Pseudomonadati</taxon>
        <taxon>Atribacterota</taxon>
        <taxon>Atribacteria</taxon>
        <taxon>Atribacterales</taxon>
        <taxon>Candidatus Caldatribacteriaceae</taxon>
        <taxon>Candidatus Caldatribacterium</taxon>
    </lineage>
</organism>
<evidence type="ECO:0000256" key="9">
    <source>
        <dbReference type="RuleBase" id="RU003660"/>
    </source>
</evidence>
<evidence type="ECO:0000256" key="6">
    <source>
        <dbReference type="ARBA" id="ARBA00035258"/>
    </source>
</evidence>
<dbReference type="InterPro" id="IPR035987">
    <property type="entry name" value="Ribosomal_uS8_sf"/>
</dbReference>
<keyword evidence="3 8" id="KW-0694">RNA-binding</keyword>
<dbReference type="NCBIfam" id="NF001109">
    <property type="entry name" value="PRK00136.1"/>
    <property type="match status" value="1"/>
</dbReference>
<evidence type="ECO:0000256" key="3">
    <source>
        <dbReference type="ARBA" id="ARBA00022884"/>
    </source>
</evidence>
<evidence type="ECO:0000256" key="7">
    <source>
        <dbReference type="ARBA" id="ARBA00046740"/>
    </source>
</evidence>
<dbReference type="GO" id="GO:0003735">
    <property type="term" value="F:structural constituent of ribosome"/>
    <property type="evidence" value="ECO:0007669"/>
    <property type="project" value="InterPro"/>
</dbReference>
<dbReference type="GO" id="GO:0005840">
    <property type="term" value="C:ribosome"/>
    <property type="evidence" value="ECO:0007669"/>
    <property type="project" value="UniProtKB-KW"/>
</dbReference>
<evidence type="ECO:0000256" key="2">
    <source>
        <dbReference type="ARBA" id="ARBA00022730"/>
    </source>
</evidence>
<comment type="caution">
    <text evidence="10">The sequence shown here is derived from an EMBL/GenBank/DDBJ whole genome shotgun (WGS) entry which is preliminary data.</text>
</comment>
<dbReference type="AlphaFoldDB" id="A0A7V3YET1"/>
<evidence type="ECO:0000256" key="5">
    <source>
        <dbReference type="ARBA" id="ARBA00023274"/>
    </source>
</evidence>
<dbReference type="Pfam" id="PF00410">
    <property type="entry name" value="Ribosomal_S8"/>
    <property type="match status" value="1"/>
</dbReference>
<sequence>MAHTDPIADMLTRIRNALKAGHPMVKVPASRLKIEIARIMREEGYIQDYKIIARDGNKRELLIELKYGPHRERVINGLRRISKPGLRIYAGKDEIPILLGGLGTVIVSTSRGVMTGKEARKLGIGGEVLCFIW</sequence>
<dbReference type="GO" id="GO:0019843">
    <property type="term" value="F:rRNA binding"/>
    <property type="evidence" value="ECO:0007669"/>
    <property type="project" value="UniProtKB-UniRule"/>
</dbReference>
<name>A0A7V3YET1_9BACT</name>
<comment type="function">
    <text evidence="8">One of the primary rRNA binding proteins, it binds directly to 16S rRNA central domain where it helps coordinate assembly of the platform of the 30S subunit.</text>
</comment>
<keyword evidence="4 8" id="KW-0689">Ribosomal protein</keyword>
<protein>
    <recommendedName>
        <fullName evidence="6 8">Small ribosomal subunit protein uS8</fullName>
    </recommendedName>
</protein>
<evidence type="ECO:0000256" key="8">
    <source>
        <dbReference type="HAMAP-Rule" id="MF_01302"/>
    </source>
</evidence>
<dbReference type="InterPro" id="IPR000630">
    <property type="entry name" value="Ribosomal_uS8"/>
</dbReference>
<keyword evidence="2 8" id="KW-0699">rRNA-binding</keyword>
<gene>
    <name evidence="8" type="primary">rpsH</name>
    <name evidence="10" type="ORF">ENV30_00230</name>
</gene>
<dbReference type="Gene3D" id="3.30.1490.10">
    <property type="match status" value="1"/>
</dbReference>
<evidence type="ECO:0000256" key="4">
    <source>
        <dbReference type="ARBA" id="ARBA00022980"/>
    </source>
</evidence>
<dbReference type="FunFam" id="3.30.1370.30:FF:000002">
    <property type="entry name" value="30S ribosomal protein S8"/>
    <property type="match status" value="1"/>
</dbReference>
<dbReference type="GO" id="GO:0006412">
    <property type="term" value="P:translation"/>
    <property type="evidence" value="ECO:0007669"/>
    <property type="project" value="UniProtKB-UniRule"/>
</dbReference>
<comment type="subunit">
    <text evidence="7 8">Part of the 30S ribosomal subunit. Contacts proteins S5 and S12.</text>
</comment>
<dbReference type="InterPro" id="IPR047863">
    <property type="entry name" value="Ribosomal_uS8_CS"/>
</dbReference>
<dbReference type="PANTHER" id="PTHR11758">
    <property type="entry name" value="40S RIBOSOMAL PROTEIN S15A"/>
    <property type="match status" value="1"/>
</dbReference>
<evidence type="ECO:0000256" key="1">
    <source>
        <dbReference type="ARBA" id="ARBA00006471"/>
    </source>
</evidence>
<proteinExistence type="inferred from homology"/>
<dbReference type="SUPFAM" id="SSF56047">
    <property type="entry name" value="Ribosomal protein S8"/>
    <property type="match status" value="1"/>
</dbReference>
<dbReference type="HAMAP" id="MF_01302_B">
    <property type="entry name" value="Ribosomal_uS8_B"/>
    <property type="match status" value="1"/>
</dbReference>
<dbReference type="FunFam" id="3.30.1490.10:FF:000001">
    <property type="entry name" value="30S ribosomal protein S8"/>
    <property type="match status" value="1"/>
</dbReference>
<comment type="similarity">
    <text evidence="1 8 9">Belongs to the universal ribosomal protein uS8 family.</text>
</comment>
<dbReference type="GO" id="GO:1990904">
    <property type="term" value="C:ribonucleoprotein complex"/>
    <property type="evidence" value="ECO:0007669"/>
    <property type="project" value="UniProtKB-KW"/>
</dbReference>